<reference evidence="12 13" key="1">
    <citation type="submission" date="2024-04" db="EMBL/GenBank/DDBJ databases">
        <authorList>
            <person name="Abashina T."/>
            <person name="Shaikin A."/>
        </authorList>
    </citation>
    <scope>NUCLEOTIDE SEQUENCE [LARGE SCALE GENOMIC DNA]</scope>
    <source>
        <strain evidence="12 13">AAFK</strain>
    </source>
</reference>
<name>A0ABU9D6C8_9PROT</name>
<dbReference type="Proteomes" id="UP001446205">
    <property type="component" value="Unassembled WGS sequence"/>
</dbReference>
<keyword evidence="6 10" id="KW-0808">Transferase</keyword>
<dbReference type="InterPro" id="IPR017853">
    <property type="entry name" value="GH"/>
</dbReference>
<evidence type="ECO:0000256" key="5">
    <source>
        <dbReference type="ARBA" id="ARBA00022676"/>
    </source>
</evidence>
<keyword evidence="13" id="KW-1185">Reference proteome</keyword>
<dbReference type="EC" id="2.4.1.25" evidence="3 10"/>
<evidence type="ECO:0000256" key="9">
    <source>
        <dbReference type="ARBA" id="ARBA00031501"/>
    </source>
</evidence>
<dbReference type="EMBL" id="JBBPCO010000001">
    <property type="protein sequence ID" value="MEK8088392.1"/>
    <property type="molecule type" value="Genomic_DNA"/>
</dbReference>
<proteinExistence type="inferred from homology"/>
<evidence type="ECO:0000256" key="8">
    <source>
        <dbReference type="ARBA" id="ARBA00031423"/>
    </source>
</evidence>
<gene>
    <name evidence="12" type="primary">malQ</name>
    <name evidence="12" type="ORF">WOB96_01315</name>
</gene>
<evidence type="ECO:0000313" key="13">
    <source>
        <dbReference type="Proteomes" id="UP001446205"/>
    </source>
</evidence>
<dbReference type="Pfam" id="PF21226">
    <property type="entry name" value="MalQ_N"/>
    <property type="match status" value="1"/>
</dbReference>
<dbReference type="Pfam" id="PF02446">
    <property type="entry name" value="Glyco_hydro_77"/>
    <property type="match status" value="1"/>
</dbReference>
<evidence type="ECO:0000256" key="4">
    <source>
        <dbReference type="ARBA" id="ARBA00020295"/>
    </source>
</evidence>
<dbReference type="InterPro" id="IPR003385">
    <property type="entry name" value="Glyco_hydro_77"/>
</dbReference>
<evidence type="ECO:0000256" key="1">
    <source>
        <dbReference type="ARBA" id="ARBA00000439"/>
    </source>
</evidence>
<organism evidence="12 13">
    <name type="scientific">Thermithiobacillus plumbiphilus</name>
    <dbReference type="NCBI Taxonomy" id="1729899"/>
    <lineage>
        <taxon>Bacteria</taxon>
        <taxon>Pseudomonadati</taxon>
        <taxon>Pseudomonadota</taxon>
        <taxon>Acidithiobacillia</taxon>
        <taxon>Acidithiobacillales</taxon>
        <taxon>Thermithiobacillaceae</taxon>
        <taxon>Thermithiobacillus</taxon>
    </lineage>
</organism>
<dbReference type="RefSeq" id="WP_341369456.1">
    <property type="nucleotide sequence ID" value="NZ_JBBPCO010000001.1"/>
</dbReference>
<feature type="domain" description="MalQ N-terminal beta-sandwich" evidence="11">
    <location>
        <begin position="68"/>
        <end position="167"/>
    </location>
</feature>
<dbReference type="InterPro" id="IPR048458">
    <property type="entry name" value="MalQ_N"/>
</dbReference>
<dbReference type="GO" id="GO:0004134">
    <property type="term" value="F:4-alpha-glucanotransferase activity"/>
    <property type="evidence" value="ECO:0007669"/>
    <property type="project" value="UniProtKB-EC"/>
</dbReference>
<evidence type="ECO:0000313" key="12">
    <source>
        <dbReference type="EMBL" id="MEK8088392.1"/>
    </source>
</evidence>
<evidence type="ECO:0000256" key="6">
    <source>
        <dbReference type="ARBA" id="ARBA00022679"/>
    </source>
</evidence>
<keyword evidence="5 10" id="KW-0328">Glycosyltransferase</keyword>
<dbReference type="SUPFAM" id="SSF51445">
    <property type="entry name" value="(Trans)glycosidases"/>
    <property type="match status" value="1"/>
</dbReference>
<evidence type="ECO:0000256" key="7">
    <source>
        <dbReference type="ARBA" id="ARBA00023277"/>
    </source>
</evidence>
<protein>
    <recommendedName>
        <fullName evidence="4 10">4-alpha-glucanotransferase</fullName>
        <ecNumber evidence="3 10">2.4.1.25</ecNumber>
    </recommendedName>
    <alternativeName>
        <fullName evidence="8 10">Amylomaltase</fullName>
    </alternativeName>
    <alternativeName>
        <fullName evidence="9 10">Disproportionating enzyme</fullName>
    </alternativeName>
</protein>
<dbReference type="PANTHER" id="PTHR32438:SF5">
    <property type="entry name" value="4-ALPHA-GLUCANOTRANSFERASE DPE1, CHLOROPLASTIC_AMYLOPLASTIC"/>
    <property type="match status" value="1"/>
</dbReference>
<comment type="catalytic activity">
    <reaction evidence="1 10">
        <text>Transfers a segment of a (1-&gt;4)-alpha-D-glucan to a new position in an acceptor, which may be glucose or a (1-&gt;4)-alpha-D-glucan.</text>
        <dbReference type="EC" id="2.4.1.25"/>
    </reaction>
</comment>
<dbReference type="Gene3D" id="3.20.20.80">
    <property type="entry name" value="Glycosidases"/>
    <property type="match status" value="1"/>
</dbReference>
<accession>A0ABU9D6C8</accession>
<dbReference type="PANTHER" id="PTHR32438">
    <property type="entry name" value="4-ALPHA-GLUCANOTRANSFERASE DPE1, CHLOROPLASTIC/AMYLOPLASTIC"/>
    <property type="match status" value="1"/>
</dbReference>
<sequence>MNDSAALDQLCRMSGISPSYADVWGKIHEAKPEHIRSLLAAMGIAADDPEALQASLETLESRNWQRILPNARVVRESGAPFVIPVTLTSNDPEFRLIWTLQRESGESEGAEIRLADLEHEAERDIDGVRYHRYLLRLPVNPGWGYHRLAVSPRDYPPGDSMSLIVTPDRCYEPAALHSGERVWGFAVQLYTLRSARNWGMGDFTDLKNLVGIAHELGANVIGLNPLHALYPHNPGHISPYSPSSRLFLNLLYLDVEAIPDFEESALARELVQMPGFQERLAQLRETELVDYRQVAELKLQVLEILYRHFRECHLQQETSRGQAFRAFQTEGGPVLHRQALFEALQEEFYRADSNIWGWPVWPEPFRHPDAPEVAQFAADNVDRVEYYQYLHWLTQEQLGTAAMECLRLGYKVGIYQDLAVSVDRGGAEAWGNQHLYALTASIGAPPDELALQGQDWGLPPLVPDRLRESAYTPYIATLRANMRHAGALRIDHVMALLRLYWIPPQASAAEGIYVHYPLQDLLGILALESQRNQCMVIGEDLGTVPEEIREALGPLGVLSYRLLLFEKDEQGNFNPPDSYPRQALIAVSTHDLPTLAGYWEGVDLALREKLKLFPTEELRQSQTEGREKERAGLLKALDEAGLLPEGYSTDPAEISELTPALVQAIHAFLARSPSSLMVIQPEDMLGQRQQVNLPGTVDQYPNWQRKLTLTLEAFLQDDRVRQLTQAMCQERGD</sequence>
<keyword evidence="7 10" id="KW-0119">Carbohydrate metabolism</keyword>
<comment type="similarity">
    <text evidence="2 10">Belongs to the disproportionating enzyme family.</text>
</comment>
<comment type="caution">
    <text evidence="12">The sequence shown here is derived from an EMBL/GenBank/DDBJ whole genome shotgun (WGS) entry which is preliminary data.</text>
</comment>
<evidence type="ECO:0000259" key="11">
    <source>
        <dbReference type="Pfam" id="PF21226"/>
    </source>
</evidence>
<evidence type="ECO:0000256" key="3">
    <source>
        <dbReference type="ARBA" id="ARBA00012560"/>
    </source>
</evidence>
<evidence type="ECO:0000256" key="2">
    <source>
        <dbReference type="ARBA" id="ARBA00005684"/>
    </source>
</evidence>
<dbReference type="NCBIfam" id="TIGR00217">
    <property type="entry name" value="malQ"/>
    <property type="match status" value="1"/>
</dbReference>
<evidence type="ECO:0000256" key="10">
    <source>
        <dbReference type="RuleBase" id="RU361207"/>
    </source>
</evidence>